<comment type="caution">
    <text evidence="8">The sequence shown here is derived from an EMBL/GenBank/DDBJ whole genome shotgun (WGS) entry which is preliminary data.</text>
</comment>
<dbReference type="OrthoDB" id="1123412at2"/>
<sequence>MGNPGFQELLLVTIVLVPFILSIWAILDIVKSSFRESTNKIVWLLVVLFLPLLGVILYFAIGRSQRVA</sequence>
<keyword evidence="2" id="KW-1003">Cell membrane</keyword>
<dbReference type="GO" id="GO:0005886">
    <property type="term" value="C:plasma membrane"/>
    <property type="evidence" value="ECO:0007669"/>
    <property type="project" value="UniProtKB-SubCell"/>
</dbReference>
<evidence type="ECO:0000256" key="3">
    <source>
        <dbReference type="ARBA" id="ARBA00022692"/>
    </source>
</evidence>
<name>A0A4U3L104_9BACT</name>
<keyword evidence="4 6" id="KW-1133">Transmembrane helix</keyword>
<evidence type="ECO:0000256" key="1">
    <source>
        <dbReference type="ARBA" id="ARBA00004651"/>
    </source>
</evidence>
<gene>
    <name evidence="8" type="ORF">FC093_11100</name>
</gene>
<reference evidence="8 9" key="1">
    <citation type="submission" date="2019-05" db="EMBL/GenBank/DDBJ databases">
        <title>Panacibacter sp. strain 17mud1-8 Genome sequencing and assembly.</title>
        <authorList>
            <person name="Chhetri G."/>
        </authorList>
    </citation>
    <scope>NUCLEOTIDE SEQUENCE [LARGE SCALE GENOMIC DNA]</scope>
    <source>
        <strain evidence="8 9">17mud1-8</strain>
    </source>
</reference>
<feature type="domain" description="Cardiolipin synthase N-terminal" evidence="7">
    <location>
        <begin position="20"/>
        <end position="63"/>
    </location>
</feature>
<dbReference type="AlphaFoldDB" id="A0A4U3L104"/>
<evidence type="ECO:0000259" key="7">
    <source>
        <dbReference type="Pfam" id="PF13396"/>
    </source>
</evidence>
<evidence type="ECO:0000256" key="5">
    <source>
        <dbReference type="ARBA" id="ARBA00023136"/>
    </source>
</evidence>
<evidence type="ECO:0000256" key="4">
    <source>
        <dbReference type="ARBA" id="ARBA00022989"/>
    </source>
</evidence>
<dbReference type="Pfam" id="PF13396">
    <property type="entry name" value="PLDc_N"/>
    <property type="match status" value="1"/>
</dbReference>
<protein>
    <recommendedName>
        <fullName evidence="7">Cardiolipin synthase N-terminal domain-containing protein</fullName>
    </recommendedName>
</protein>
<feature type="transmembrane region" description="Helical" evidence="6">
    <location>
        <begin position="6"/>
        <end position="29"/>
    </location>
</feature>
<keyword evidence="9" id="KW-1185">Reference proteome</keyword>
<dbReference type="Proteomes" id="UP000305848">
    <property type="component" value="Unassembled WGS sequence"/>
</dbReference>
<organism evidence="8 9">
    <name type="scientific">Ilyomonas limi</name>
    <dbReference type="NCBI Taxonomy" id="2575867"/>
    <lineage>
        <taxon>Bacteria</taxon>
        <taxon>Pseudomonadati</taxon>
        <taxon>Bacteroidota</taxon>
        <taxon>Chitinophagia</taxon>
        <taxon>Chitinophagales</taxon>
        <taxon>Chitinophagaceae</taxon>
        <taxon>Ilyomonas</taxon>
    </lineage>
</organism>
<proteinExistence type="predicted"/>
<evidence type="ECO:0000313" key="8">
    <source>
        <dbReference type="EMBL" id="TKK68655.1"/>
    </source>
</evidence>
<evidence type="ECO:0000313" key="9">
    <source>
        <dbReference type="Proteomes" id="UP000305848"/>
    </source>
</evidence>
<evidence type="ECO:0000256" key="6">
    <source>
        <dbReference type="SAM" id="Phobius"/>
    </source>
</evidence>
<keyword evidence="3 6" id="KW-0812">Transmembrane</keyword>
<evidence type="ECO:0000256" key="2">
    <source>
        <dbReference type="ARBA" id="ARBA00022475"/>
    </source>
</evidence>
<accession>A0A4U3L104</accession>
<comment type="subcellular location">
    <subcellularLocation>
        <location evidence="1">Cell membrane</location>
        <topology evidence="1">Multi-pass membrane protein</topology>
    </subcellularLocation>
</comment>
<feature type="transmembrane region" description="Helical" evidence="6">
    <location>
        <begin position="41"/>
        <end position="61"/>
    </location>
</feature>
<dbReference type="RefSeq" id="WP_137261843.1">
    <property type="nucleotide sequence ID" value="NZ_SZQL01000007.1"/>
</dbReference>
<dbReference type="InterPro" id="IPR027379">
    <property type="entry name" value="CLS_N"/>
</dbReference>
<dbReference type="EMBL" id="SZQL01000007">
    <property type="protein sequence ID" value="TKK68655.1"/>
    <property type="molecule type" value="Genomic_DNA"/>
</dbReference>
<keyword evidence="5 6" id="KW-0472">Membrane</keyword>